<keyword evidence="1" id="KW-1133">Transmembrane helix</keyword>
<dbReference type="OrthoDB" id="201635at2759"/>
<keyword evidence="1" id="KW-0812">Transmembrane</keyword>
<name>A0A653CFJ7_CALMS</name>
<evidence type="ECO:0000313" key="2">
    <source>
        <dbReference type="EMBL" id="VEN46637.1"/>
    </source>
</evidence>
<evidence type="ECO:0000313" key="3">
    <source>
        <dbReference type="Proteomes" id="UP000410492"/>
    </source>
</evidence>
<evidence type="ECO:0000256" key="1">
    <source>
        <dbReference type="SAM" id="Phobius"/>
    </source>
</evidence>
<accession>A0A653CFJ7</accession>
<feature type="transmembrane region" description="Helical" evidence="1">
    <location>
        <begin position="34"/>
        <end position="52"/>
    </location>
</feature>
<reference evidence="2 3" key="1">
    <citation type="submission" date="2019-01" db="EMBL/GenBank/DDBJ databases">
        <authorList>
            <person name="Sayadi A."/>
        </authorList>
    </citation>
    <scope>NUCLEOTIDE SEQUENCE [LARGE SCALE GENOMIC DNA]</scope>
</reference>
<gene>
    <name evidence="2" type="ORF">CALMAC_LOCUS8663</name>
</gene>
<sequence length="68" mass="8055">MGYKTKKLFLVNFLLMSEQFLLIQRTFCVVGAKVVYFYIYCIFGNIIFCYLLKTHPKYNVVTLNVTKN</sequence>
<dbReference type="Proteomes" id="UP000410492">
    <property type="component" value="Unassembled WGS sequence"/>
</dbReference>
<keyword evidence="1" id="KW-0472">Membrane</keyword>
<dbReference type="EMBL" id="CAACVG010007695">
    <property type="protein sequence ID" value="VEN46637.1"/>
    <property type="molecule type" value="Genomic_DNA"/>
</dbReference>
<proteinExistence type="predicted"/>
<protein>
    <submittedName>
        <fullName evidence="2">Uncharacterized protein</fullName>
    </submittedName>
</protein>
<organism evidence="2 3">
    <name type="scientific">Callosobruchus maculatus</name>
    <name type="common">Southern cowpea weevil</name>
    <name type="synonym">Pulse bruchid</name>
    <dbReference type="NCBI Taxonomy" id="64391"/>
    <lineage>
        <taxon>Eukaryota</taxon>
        <taxon>Metazoa</taxon>
        <taxon>Ecdysozoa</taxon>
        <taxon>Arthropoda</taxon>
        <taxon>Hexapoda</taxon>
        <taxon>Insecta</taxon>
        <taxon>Pterygota</taxon>
        <taxon>Neoptera</taxon>
        <taxon>Endopterygota</taxon>
        <taxon>Coleoptera</taxon>
        <taxon>Polyphaga</taxon>
        <taxon>Cucujiformia</taxon>
        <taxon>Chrysomeloidea</taxon>
        <taxon>Chrysomelidae</taxon>
        <taxon>Bruchinae</taxon>
        <taxon>Bruchini</taxon>
        <taxon>Callosobruchus</taxon>
    </lineage>
</organism>
<dbReference type="AlphaFoldDB" id="A0A653CFJ7"/>
<keyword evidence="3" id="KW-1185">Reference proteome</keyword>